<dbReference type="Proteomes" id="UP000293952">
    <property type="component" value="Unassembled WGS sequence"/>
</dbReference>
<gene>
    <name evidence="1" type="ORF">ERX46_08060</name>
</gene>
<organism evidence="1 2">
    <name type="scientific">Brumimicrobium glaciale</name>
    <dbReference type="NCBI Taxonomy" id="200475"/>
    <lineage>
        <taxon>Bacteria</taxon>
        <taxon>Pseudomonadati</taxon>
        <taxon>Bacteroidota</taxon>
        <taxon>Flavobacteriia</taxon>
        <taxon>Flavobacteriales</taxon>
        <taxon>Crocinitomicaceae</taxon>
        <taxon>Brumimicrobium</taxon>
    </lineage>
</organism>
<proteinExistence type="predicted"/>
<evidence type="ECO:0008006" key="3">
    <source>
        <dbReference type="Google" id="ProtNLM"/>
    </source>
</evidence>
<protein>
    <recommendedName>
        <fullName evidence="3">GNAT family N-acetyltransferase</fullName>
    </recommendedName>
</protein>
<evidence type="ECO:0000313" key="1">
    <source>
        <dbReference type="EMBL" id="RYM33909.1"/>
    </source>
</evidence>
<dbReference type="RefSeq" id="WP_130093350.1">
    <property type="nucleotide sequence ID" value="NZ_SETE01000003.1"/>
</dbReference>
<name>A0A4Q4KPI0_9FLAO</name>
<dbReference type="AlphaFoldDB" id="A0A4Q4KPI0"/>
<reference evidence="1 2" key="1">
    <citation type="submission" date="2019-02" db="EMBL/GenBank/DDBJ databases">
        <title>Genome sequence of the sea-ice species Brumimicrobium glaciale.</title>
        <authorList>
            <person name="Bowman J.P."/>
        </authorList>
    </citation>
    <scope>NUCLEOTIDE SEQUENCE [LARGE SCALE GENOMIC DNA]</scope>
    <source>
        <strain evidence="1 2">IC156</strain>
    </source>
</reference>
<dbReference type="EMBL" id="SETE01000003">
    <property type="protein sequence ID" value="RYM33909.1"/>
    <property type="molecule type" value="Genomic_DNA"/>
</dbReference>
<comment type="caution">
    <text evidence="1">The sequence shown here is derived from an EMBL/GenBank/DDBJ whole genome shotgun (WGS) entry which is preliminary data.</text>
</comment>
<keyword evidence="2" id="KW-1185">Reference proteome</keyword>
<evidence type="ECO:0000313" key="2">
    <source>
        <dbReference type="Proteomes" id="UP000293952"/>
    </source>
</evidence>
<accession>A0A4Q4KPI0</accession>
<sequence length="359" mass="41606">MVKIESYTGENNEALIEFLSTDDFMPKSASSADSVIASILEYQNKTNNFGQIRGSVMLNGKSKIVGFLGTLALPASYKSKNYFCVQTSSAFVNKEYPGNFKKLVKHFIETNKNVPIFTIFPVPKIFNSFEKMGFVEVDTKRFKSNNYIVQDYLSFSRELFKNRRVLKLVVLPIAVLFNLIYKNTTNKSKLKSKLMINFNNDYSRIEIDYKARNSDLFVVDWTQELLKNKFSNKLNANRTNIKENEVIHICCYEENQIVGSIVLKKVRDYKRFIISDIQTTVNNRSEITYSLINAALNELKHFGFNSLMFFGLEEIYSEIISKRFKCFKKAVDKRVYYLPFKGIPPEKVSLVFSDDDLNY</sequence>